<protein>
    <recommendedName>
        <fullName evidence="3">Cytokinin riboside 5'-monophosphate phosphoribohydrolase</fullName>
    </recommendedName>
</protein>
<dbReference type="STRING" id="1798692.A3G00_04445"/>
<organism evidence="1 2">
    <name type="scientific">Candidatus Magasanikbacteria bacterium RIFCSPLOWO2_12_FULL_43_12</name>
    <dbReference type="NCBI Taxonomy" id="1798692"/>
    <lineage>
        <taxon>Bacteria</taxon>
        <taxon>Candidatus Magasanikiibacteriota</taxon>
    </lineage>
</organism>
<dbReference type="GO" id="GO:0005829">
    <property type="term" value="C:cytosol"/>
    <property type="evidence" value="ECO:0007669"/>
    <property type="project" value="TreeGrafter"/>
</dbReference>
<dbReference type="Pfam" id="PF03641">
    <property type="entry name" value="Lysine_decarbox"/>
    <property type="match status" value="2"/>
</dbReference>
<dbReference type="NCBIfam" id="TIGR00730">
    <property type="entry name" value="Rossman fold protein, TIGR00730 family"/>
    <property type="match status" value="2"/>
</dbReference>
<gene>
    <name evidence="1" type="ORF">A3G00_04445</name>
</gene>
<evidence type="ECO:0000313" key="2">
    <source>
        <dbReference type="Proteomes" id="UP000178347"/>
    </source>
</evidence>
<sequence length="451" mass="50976">MREDEIKKAVKNSQNDYAYQINVIGDYRDTWRIFRIMSEFVEGYQFLSKLEREVTVLGSARFDDNHEYSKIARELGGLLGKNGFTTITGGGPGIMEAANKGAHEAGGESIGLNIQLPFEQRINPYVKRSTAFYYFFTRKVMLTSPANAFVYFPGGFGTMDEFFEVVDLMELNKMERAPIILVGKKYWQPLLDFLREKSAGVGSVPVQDINSWRLVDTAEEAYRFIKDTKDKKNVCELSPGNFDCQGKLDWKIFRIMAELVEGFDFLTGLVNDVTVLGTKSTAADSHYYAAAYELGKKLAKADYTVVTGGGPGTMEAANKGAFEAGGQSLGVNMRYGQKDRKNPYLTRSIGFQFPFTRKMIITAPSKAFVFFPGGLGTLHQLFEVLTLIQTKKMEPIPVLLYDHKFWEPLHTWIKKTMVHDVETIGDEDDELYQIVDGVDEMVKIIKESKKY</sequence>
<dbReference type="InterPro" id="IPR005269">
    <property type="entry name" value="LOG"/>
</dbReference>
<name>A0A1F6MSI0_9BACT</name>
<dbReference type="GO" id="GO:0016787">
    <property type="term" value="F:hydrolase activity"/>
    <property type="evidence" value="ECO:0007669"/>
    <property type="project" value="InterPro"/>
</dbReference>
<dbReference type="SUPFAM" id="SSF102405">
    <property type="entry name" value="MCP/YpsA-like"/>
    <property type="match status" value="2"/>
</dbReference>
<dbReference type="InterPro" id="IPR052341">
    <property type="entry name" value="LOG_family_nucleotidases"/>
</dbReference>
<dbReference type="EMBL" id="MFQN01000017">
    <property type="protein sequence ID" value="OGH74393.1"/>
    <property type="molecule type" value="Genomic_DNA"/>
</dbReference>
<comment type="caution">
    <text evidence="1">The sequence shown here is derived from an EMBL/GenBank/DDBJ whole genome shotgun (WGS) entry which is preliminary data.</text>
</comment>
<evidence type="ECO:0000313" key="1">
    <source>
        <dbReference type="EMBL" id="OGH74393.1"/>
    </source>
</evidence>
<dbReference type="GO" id="GO:0009691">
    <property type="term" value="P:cytokinin biosynthetic process"/>
    <property type="evidence" value="ECO:0007669"/>
    <property type="project" value="InterPro"/>
</dbReference>
<accession>A0A1F6MSI0</accession>
<dbReference type="Gene3D" id="3.40.50.450">
    <property type="match status" value="2"/>
</dbReference>
<dbReference type="AlphaFoldDB" id="A0A1F6MSI0"/>
<dbReference type="PANTHER" id="PTHR43393">
    <property type="entry name" value="CYTOKININ RIBOSIDE 5'-MONOPHOSPHATE PHOSPHORIBOHYDROLASE"/>
    <property type="match status" value="1"/>
</dbReference>
<dbReference type="Proteomes" id="UP000178347">
    <property type="component" value="Unassembled WGS sequence"/>
</dbReference>
<proteinExistence type="predicted"/>
<dbReference type="InterPro" id="IPR031100">
    <property type="entry name" value="LOG_fam"/>
</dbReference>
<evidence type="ECO:0008006" key="3">
    <source>
        <dbReference type="Google" id="ProtNLM"/>
    </source>
</evidence>
<dbReference type="PANTHER" id="PTHR43393:SF3">
    <property type="entry name" value="LYSINE DECARBOXYLASE-LIKE PROTEIN"/>
    <property type="match status" value="1"/>
</dbReference>
<reference evidence="1 2" key="1">
    <citation type="journal article" date="2016" name="Nat. Commun.">
        <title>Thousands of microbial genomes shed light on interconnected biogeochemical processes in an aquifer system.</title>
        <authorList>
            <person name="Anantharaman K."/>
            <person name="Brown C.T."/>
            <person name="Hug L.A."/>
            <person name="Sharon I."/>
            <person name="Castelle C.J."/>
            <person name="Probst A.J."/>
            <person name="Thomas B.C."/>
            <person name="Singh A."/>
            <person name="Wilkins M.J."/>
            <person name="Karaoz U."/>
            <person name="Brodie E.L."/>
            <person name="Williams K.H."/>
            <person name="Hubbard S.S."/>
            <person name="Banfield J.F."/>
        </authorList>
    </citation>
    <scope>NUCLEOTIDE SEQUENCE [LARGE SCALE GENOMIC DNA]</scope>
</reference>